<evidence type="ECO:0000256" key="1">
    <source>
        <dbReference type="SAM" id="Phobius"/>
    </source>
</evidence>
<keyword evidence="1" id="KW-0812">Transmembrane</keyword>
<feature type="transmembrane region" description="Helical" evidence="1">
    <location>
        <begin position="25"/>
        <end position="49"/>
    </location>
</feature>
<sequence length="105" mass="11626">MVQWLEGDAPYHLAAGITVSQEVQWAYGAFCLFSVFCIIQAYIGAVYMLESHLSHGRTFHFVPIESRASTQTAAVDVCFIGIFIWSWLSAFGVILLLSLYAAPFG</sequence>
<keyword evidence="3" id="KW-1185">Reference proteome</keyword>
<dbReference type="EMBL" id="CAUJNA010001846">
    <property type="protein sequence ID" value="CAJ1389292.1"/>
    <property type="molecule type" value="Genomic_DNA"/>
</dbReference>
<proteinExistence type="predicted"/>
<keyword evidence="1" id="KW-0472">Membrane</keyword>
<evidence type="ECO:0000313" key="2">
    <source>
        <dbReference type="EMBL" id="CAJ1389292.1"/>
    </source>
</evidence>
<keyword evidence="1" id="KW-1133">Transmembrane helix</keyword>
<reference evidence="2" key="1">
    <citation type="submission" date="2023-08" db="EMBL/GenBank/DDBJ databases">
        <authorList>
            <person name="Chen Y."/>
            <person name="Shah S."/>
            <person name="Dougan E. K."/>
            <person name="Thang M."/>
            <person name="Chan C."/>
        </authorList>
    </citation>
    <scope>NUCLEOTIDE SEQUENCE</scope>
</reference>
<feature type="transmembrane region" description="Helical" evidence="1">
    <location>
        <begin position="77"/>
        <end position="102"/>
    </location>
</feature>
<organism evidence="2 3">
    <name type="scientific">Effrenium voratum</name>
    <dbReference type="NCBI Taxonomy" id="2562239"/>
    <lineage>
        <taxon>Eukaryota</taxon>
        <taxon>Sar</taxon>
        <taxon>Alveolata</taxon>
        <taxon>Dinophyceae</taxon>
        <taxon>Suessiales</taxon>
        <taxon>Symbiodiniaceae</taxon>
        <taxon>Effrenium</taxon>
    </lineage>
</organism>
<dbReference type="AlphaFoldDB" id="A0AA36IK52"/>
<comment type="caution">
    <text evidence="2">The sequence shown here is derived from an EMBL/GenBank/DDBJ whole genome shotgun (WGS) entry which is preliminary data.</text>
</comment>
<evidence type="ECO:0000313" key="3">
    <source>
        <dbReference type="Proteomes" id="UP001178507"/>
    </source>
</evidence>
<name>A0AA36IK52_9DINO</name>
<protein>
    <submittedName>
        <fullName evidence="2">Uncharacterized protein</fullName>
    </submittedName>
</protein>
<accession>A0AA36IK52</accession>
<dbReference type="Proteomes" id="UP001178507">
    <property type="component" value="Unassembled WGS sequence"/>
</dbReference>
<gene>
    <name evidence="2" type="ORF">EVOR1521_LOCUS14940</name>
</gene>